<dbReference type="InterPro" id="IPR003658">
    <property type="entry name" value="Anti-sigma_ant"/>
</dbReference>
<evidence type="ECO:0000256" key="1">
    <source>
        <dbReference type="ARBA" id="ARBA00009013"/>
    </source>
</evidence>
<dbReference type="SUPFAM" id="SSF52091">
    <property type="entry name" value="SpoIIaa-like"/>
    <property type="match status" value="1"/>
</dbReference>
<reference evidence="4 5" key="1">
    <citation type="submission" date="2018-11" db="EMBL/GenBank/DDBJ databases">
        <authorList>
            <person name="Li F."/>
        </authorList>
    </citation>
    <scope>NUCLEOTIDE SEQUENCE [LARGE SCALE GENOMIC DNA]</scope>
    <source>
        <strain evidence="4 5">KIS18-7</strain>
    </source>
</reference>
<feature type="domain" description="STAS" evidence="3">
    <location>
        <begin position="3"/>
        <end position="110"/>
    </location>
</feature>
<evidence type="ECO:0000313" key="5">
    <source>
        <dbReference type="Proteomes" id="UP000277094"/>
    </source>
</evidence>
<evidence type="ECO:0000256" key="2">
    <source>
        <dbReference type="RuleBase" id="RU003749"/>
    </source>
</evidence>
<dbReference type="Pfam" id="PF01740">
    <property type="entry name" value="STAS"/>
    <property type="match status" value="1"/>
</dbReference>
<evidence type="ECO:0000259" key="3">
    <source>
        <dbReference type="PROSITE" id="PS50801"/>
    </source>
</evidence>
<dbReference type="InterPro" id="IPR036513">
    <property type="entry name" value="STAS_dom_sf"/>
</dbReference>
<organism evidence="4 5">
    <name type="scientific">Nocardioides marmorisolisilvae</name>
    <dbReference type="NCBI Taxonomy" id="1542737"/>
    <lineage>
        <taxon>Bacteria</taxon>
        <taxon>Bacillati</taxon>
        <taxon>Actinomycetota</taxon>
        <taxon>Actinomycetes</taxon>
        <taxon>Propionibacteriales</taxon>
        <taxon>Nocardioidaceae</taxon>
        <taxon>Nocardioides</taxon>
    </lineage>
</organism>
<protein>
    <recommendedName>
        <fullName evidence="2">Anti-sigma factor antagonist</fullName>
    </recommendedName>
</protein>
<sequence length="110" mass="11519">MDLTLGVNDVAGRAVIRVGGDVDIDTAPALRSAVVDLLEDGRRDIVVDVSAVDFIDSTGLGVLVGALKDTQSRQGTLELICTQRKMLGLLRLTGLDEAFTVHEADIAGTG</sequence>
<gene>
    <name evidence="4" type="ORF">EFL95_08935</name>
</gene>
<dbReference type="EMBL" id="RJSG01000002">
    <property type="protein sequence ID" value="RNL79147.1"/>
    <property type="molecule type" value="Genomic_DNA"/>
</dbReference>
<accession>A0A3N0DU34</accession>
<dbReference type="Gene3D" id="3.30.750.24">
    <property type="entry name" value="STAS domain"/>
    <property type="match status" value="1"/>
</dbReference>
<comment type="similarity">
    <text evidence="1 2">Belongs to the anti-sigma-factor antagonist family.</text>
</comment>
<dbReference type="PROSITE" id="PS50801">
    <property type="entry name" value="STAS"/>
    <property type="match status" value="1"/>
</dbReference>
<name>A0A3N0DU34_9ACTN</name>
<evidence type="ECO:0000313" key="4">
    <source>
        <dbReference type="EMBL" id="RNL79147.1"/>
    </source>
</evidence>
<dbReference type="NCBIfam" id="TIGR00377">
    <property type="entry name" value="ant_ant_sig"/>
    <property type="match status" value="1"/>
</dbReference>
<dbReference type="CDD" id="cd07043">
    <property type="entry name" value="STAS_anti-anti-sigma_factors"/>
    <property type="match status" value="1"/>
</dbReference>
<dbReference type="InterPro" id="IPR002645">
    <property type="entry name" value="STAS_dom"/>
</dbReference>
<dbReference type="GO" id="GO:0043856">
    <property type="term" value="F:anti-sigma factor antagonist activity"/>
    <property type="evidence" value="ECO:0007669"/>
    <property type="project" value="InterPro"/>
</dbReference>
<dbReference type="Proteomes" id="UP000277094">
    <property type="component" value="Unassembled WGS sequence"/>
</dbReference>
<dbReference type="PANTHER" id="PTHR33495:SF2">
    <property type="entry name" value="ANTI-SIGMA FACTOR ANTAGONIST TM_1081-RELATED"/>
    <property type="match status" value="1"/>
</dbReference>
<comment type="caution">
    <text evidence="4">The sequence shown here is derived from an EMBL/GenBank/DDBJ whole genome shotgun (WGS) entry which is preliminary data.</text>
</comment>
<dbReference type="AlphaFoldDB" id="A0A3N0DU34"/>
<dbReference type="OrthoDB" id="9793697at2"/>
<dbReference type="RefSeq" id="WP_123233649.1">
    <property type="nucleotide sequence ID" value="NZ_RJSG01000002.1"/>
</dbReference>
<dbReference type="PANTHER" id="PTHR33495">
    <property type="entry name" value="ANTI-SIGMA FACTOR ANTAGONIST TM_1081-RELATED-RELATED"/>
    <property type="match status" value="1"/>
</dbReference>
<proteinExistence type="inferred from homology"/>
<keyword evidence="5" id="KW-1185">Reference proteome</keyword>